<accession>A0A443S390</accession>
<feature type="domain" description="26S proteasome regulatory subunit RPN11 C-terminal" evidence="6">
    <location>
        <begin position="1"/>
        <end position="50"/>
    </location>
</feature>
<dbReference type="VEuPathDB" id="VectorBase:LDEU010044"/>
<keyword evidence="3" id="KW-0378">Hydrolase</keyword>
<evidence type="ECO:0000259" key="6">
    <source>
        <dbReference type="Pfam" id="PF23594"/>
    </source>
</evidence>
<gene>
    <name evidence="7" type="ORF">B4U80_02588</name>
</gene>
<reference evidence="7 8" key="1">
    <citation type="journal article" date="2018" name="Gigascience">
        <title>Genomes of trombidid mites reveal novel predicted allergens and laterally-transferred genes associated with secondary metabolism.</title>
        <authorList>
            <person name="Dong X."/>
            <person name="Chaisiri K."/>
            <person name="Xia D."/>
            <person name="Armstrong S.D."/>
            <person name="Fang Y."/>
            <person name="Donnelly M.J."/>
            <person name="Kadowaki T."/>
            <person name="McGarry J.W."/>
            <person name="Darby A.C."/>
            <person name="Makepeace B.L."/>
        </authorList>
    </citation>
    <scope>NUCLEOTIDE SEQUENCE [LARGE SCALE GENOMIC DNA]</scope>
    <source>
        <strain evidence="7">UoL-UT</strain>
    </source>
</reference>
<dbReference type="InterPro" id="IPR056263">
    <property type="entry name" value="RPN11_C"/>
</dbReference>
<dbReference type="Pfam" id="PF23594">
    <property type="entry name" value="RPN11_C"/>
    <property type="match status" value="1"/>
</dbReference>
<dbReference type="AlphaFoldDB" id="A0A443S390"/>
<dbReference type="Proteomes" id="UP000288716">
    <property type="component" value="Unassembled WGS sequence"/>
</dbReference>
<dbReference type="GO" id="GO:0046872">
    <property type="term" value="F:metal ion binding"/>
    <property type="evidence" value="ECO:0007669"/>
    <property type="project" value="UniProtKB-KW"/>
</dbReference>
<keyword evidence="8" id="KW-1185">Reference proteome</keyword>
<name>A0A443S390_9ACAR</name>
<keyword evidence="1" id="KW-0645">Protease</keyword>
<evidence type="ECO:0000256" key="1">
    <source>
        <dbReference type="ARBA" id="ARBA00022670"/>
    </source>
</evidence>
<dbReference type="GO" id="GO:0008237">
    <property type="term" value="F:metallopeptidase activity"/>
    <property type="evidence" value="ECO:0007669"/>
    <property type="project" value="UniProtKB-KW"/>
</dbReference>
<evidence type="ECO:0000256" key="4">
    <source>
        <dbReference type="ARBA" id="ARBA00022833"/>
    </source>
</evidence>
<comment type="caution">
    <text evidence="7">The sequence shown here is derived from an EMBL/GenBank/DDBJ whole genome shotgun (WGS) entry which is preliminary data.</text>
</comment>
<evidence type="ECO:0000256" key="3">
    <source>
        <dbReference type="ARBA" id="ARBA00022801"/>
    </source>
</evidence>
<proteinExistence type="predicted"/>
<dbReference type="EMBL" id="NCKV01010113">
    <property type="protein sequence ID" value="RWS21995.1"/>
    <property type="molecule type" value="Genomic_DNA"/>
</dbReference>
<evidence type="ECO:0000256" key="2">
    <source>
        <dbReference type="ARBA" id="ARBA00022723"/>
    </source>
</evidence>
<protein>
    <submittedName>
        <fullName evidence="7">PSMD14 protein-like protein</fullName>
    </submittedName>
</protein>
<keyword evidence="4" id="KW-0862">Zinc</keyword>
<evidence type="ECO:0000313" key="8">
    <source>
        <dbReference type="Proteomes" id="UP000288716"/>
    </source>
</evidence>
<dbReference type="GO" id="GO:0006508">
    <property type="term" value="P:proteolysis"/>
    <property type="evidence" value="ECO:0007669"/>
    <property type="project" value="UniProtKB-KW"/>
</dbReference>
<feature type="non-terminal residue" evidence="7">
    <location>
        <position position="1"/>
    </location>
</feature>
<keyword evidence="2" id="KW-0479">Metal-binding</keyword>
<evidence type="ECO:0000313" key="7">
    <source>
        <dbReference type="EMBL" id="RWS21995.1"/>
    </source>
</evidence>
<evidence type="ECO:0000256" key="5">
    <source>
        <dbReference type="ARBA" id="ARBA00023049"/>
    </source>
</evidence>
<keyword evidence="5" id="KW-0482">Metalloprotease</keyword>
<sequence length="53" mass="6018">AVEDEDRLTKEQLVVKNVGKQDPKRHLEENVDVLMTNNIVQCLGAMISNVVFH</sequence>
<dbReference type="STRING" id="299467.A0A443S390"/>
<organism evidence="7 8">
    <name type="scientific">Leptotrombidium deliense</name>
    <dbReference type="NCBI Taxonomy" id="299467"/>
    <lineage>
        <taxon>Eukaryota</taxon>
        <taxon>Metazoa</taxon>
        <taxon>Ecdysozoa</taxon>
        <taxon>Arthropoda</taxon>
        <taxon>Chelicerata</taxon>
        <taxon>Arachnida</taxon>
        <taxon>Acari</taxon>
        <taxon>Acariformes</taxon>
        <taxon>Trombidiformes</taxon>
        <taxon>Prostigmata</taxon>
        <taxon>Anystina</taxon>
        <taxon>Parasitengona</taxon>
        <taxon>Trombiculoidea</taxon>
        <taxon>Trombiculidae</taxon>
        <taxon>Leptotrombidium</taxon>
    </lineage>
</organism>
<dbReference type="OrthoDB" id="605656at2759"/>